<feature type="signal peptide" evidence="1">
    <location>
        <begin position="1"/>
        <end position="16"/>
    </location>
</feature>
<keyword evidence="1" id="KW-0732">Signal</keyword>
<dbReference type="InterPro" id="IPR043030">
    <property type="entry name" value="BGBP_N_sf"/>
</dbReference>
<evidence type="ECO:0000256" key="1">
    <source>
        <dbReference type="SAM" id="SignalP"/>
    </source>
</evidence>
<gene>
    <name evidence="3" type="ORF">ILUMI_12792</name>
</gene>
<dbReference type="Gene3D" id="2.60.40.2140">
    <property type="entry name" value="Beta-1,3-glucan-recognition protein, N-terminal domain"/>
    <property type="match status" value="1"/>
</dbReference>
<accession>A0A8K0GCM1</accession>
<dbReference type="OrthoDB" id="4781at2759"/>
<organism evidence="3 4">
    <name type="scientific">Ignelater luminosus</name>
    <name type="common">Cucubano</name>
    <name type="synonym">Pyrophorus luminosus</name>
    <dbReference type="NCBI Taxonomy" id="2038154"/>
    <lineage>
        <taxon>Eukaryota</taxon>
        <taxon>Metazoa</taxon>
        <taxon>Ecdysozoa</taxon>
        <taxon>Arthropoda</taxon>
        <taxon>Hexapoda</taxon>
        <taxon>Insecta</taxon>
        <taxon>Pterygota</taxon>
        <taxon>Neoptera</taxon>
        <taxon>Endopterygota</taxon>
        <taxon>Coleoptera</taxon>
        <taxon>Polyphaga</taxon>
        <taxon>Elateriformia</taxon>
        <taxon>Elateroidea</taxon>
        <taxon>Elateridae</taxon>
        <taxon>Agrypninae</taxon>
        <taxon>Pyrophorini</taxon>
        <taxon>Ignelater</taxon>
    </lineage>
</organism>
<proteinExistence type="predicted"/>
<dbReference type="PROSITE" id="PS51969">
    <property type="entry name" value="CBM39"/>
    <property type="match status" value="1"/>
</dbReference>
<dbReference type="Pfam" id="PF15886">
    <property type="entry name" value="CBM39"/>
    <property type="match status" value="1"/>
</dbReference>
<comment type="caution">
    <text evidence="3">The sequence shown here is derived from an EMBL/GenBank/DDBJ whole genome shotgun (WGS) entry which is preliminary data.</text>
</comment>
<feature type="domain" description="CBM39" evidence="2">
    <location>
        <begin position="25"/>
        <end position="126"/>
    </location>
</feature>
<dbReference type="InterPro" id="IPR031756">
    <property type="entry name" value="BGBP_N"/>
</dbReference>
<feature type="chain" id="PRO_5035455738" description="CBM39 domain-containing protein" evidence="1">
    <location>
        <begin position="17"/>
        <end position="138"/>
    </location>
</feature>
<sequence length="138" mass="15371">MILKLFLLIFPVCALSLPINNLVPPTIHQIMLEATNTGKLRVSTPDLPGITSFRFKANINEYLLDPSSESGKISGKTDKKTGNSWLIELEYPLRIGDSVYYSAYVESGAVGYRRDGKWDVRNFVTEVTDSSISKNKIA</sequence>
<dbReference type="AlphaFoldDB" id="A0A8K0GCM1"/>
<dbReference type="GO" id="GO:0030246">
    <property type="term" value="F:carbohydrate binding"/>
    <property type="evidence" value="ECO:0007669"/>
    <property type="project" value="InterPro"/>
</dbReference>
<name>A0A8K0GCM1_IGNLU</name>
<evidence type="ECO:0000259" key="2">
    <source>
        <dbReference type="PROSITE" id="PS51969"/>
    </source>
</evidence>
<protein>
    <recommendedName>
        <fullName evidence="2">CBM39 domain-containing protein</fullName>
    </recommendedName>
</protein>
<evidence type="ECO:0000313" key="4">
    <source>
        <dbReference type="Proteomes" id="UP000801492"/>
    </source>
</evidence>
<keyword evidence="4" id="KW-1185">Reference proteome</keyword>
<reference evidence="3" key="1">
    <citation type="submission" date="2019-08" db="EMBL/GenBank/DDBJ databases">
        <title>The genome of the North American firefly Photinus pyralis.</title>
        <authorList>
            <consortium name="Photinus pyralis genome working group"/>
            <person name="Fallon T.R."/>
            <person name="Sander Lower S.E."/>
            <person name="Weng J.-K."/>
        </authorList>
    </citation>
    <scope>NUCLEOTIDE SEQUENCE</scope>
    <source>
        <strain evidence="3">TRF0915ILg1</strain>
        <tissue evidence="3">Whole body</tissue>
    </source>
</reference>
<dbReference type="Proteomes" id="UP000801492">
    <property type="component" value="Unassembled WGS sequence"/>
</dbReference>
<dbReference type="EMBL" id="VTPC01008022">
    <property type="protein sequence ID" value="KAF2893398.1"/>
    <property type="molecule type" value="Genomic_DNA"/>
</dbReference>
<evidence type="ECO:0000313" key="3">
    <source>
        <dbReference type="EMBL" id="KAF2893398.1"/>
    </source>
</evidence>